<evidence type="ECO:0000256" key="1">
    <source>
        <dbReference type="ARBA" id="ARBA00022490"/>
    </source>
</evidence>
<dbReference type="FunFam" id="1.20.120.160:FF:000001">
    <property type="entry name" value="Histidine-containing phosphotransfer protein 1"/>
    <property type="match status" value="1"/>
</dbReference>
<dbReference type="Pfam" id="PF01627">
    <property type="entry name" value="Hpt"/>
    <property type="match status" value="1"/>
</dbReference>
<evidence type="ECO:0000256" key="3">
    <source>
        <dbReference type="ARBA" id="ARBA00023012"/>
    </source>
</evidence>
<evidence type="ECO:0000313" key="8">
    <source>
        <dbReference type="EMBL" id="KAF6166040.1"/>
    </source>
</evidence>
<feature type="domain" description="HPt" evidence="7">
    <location>
        <begin position="36"/>
        <end position="131"/>
    </location>
</feature>
<proteinExistence type="predicted"/>
<keyword evidence="5" id="KW-0597">Phosphoprotein</keyword>
<comment type="domain">
    <text evidence="6">Histidine-containing phosphotransfer domain (HPt) contains an active histidine that mediates the phosphotransfer.</text>
</comment>
<keyword evidence="2 6" id="KW-0932">Cytokinin signaling pathway</keyword>
<dbReference type="SUPFAM" id="SSF47226">
    <property type="entry name" value="Histidine-containing phosphotransfer domain, HPT domain"/>
    <property type="match status" value="1"/>
</dbReference>
<dbReference type="InterPro" id="IPR036641">
    <property type="entry name" value="HPT_dom_sf"/>
</dbReference>
<dbReference type="GO" id="GO:0009736">
    <property type="term" value="P:cytokinin-activated signaling pathway"/>
    <property type="evidence" value="ECO:0007669"/>
    <property type="project" value="UniProtKB-KW"/>
</dbReference>
<evidence type="ECO:0000313" key="9">
    <source>
        <dbReference type="Proteomes" id="UP000541444"/>
    </source>
</evidence>
<comment type="function">
    <text evidence="6">Functions as a two-component phosphorelay mediators between cytokinin sensor histidine kinases and response regulators (B-type ARRs). Plays an important role in propagating cytokinin signal transduction.</text>
</comment>
<feature type="modified residue" description="Phosphohistidine" evidence="5">
    <location>
        <position position="77"/>
    </location>
</feature>
<keyword evidence="9" id="KW-1185">Reference proteome</keyword>
<dbReference type="OrthoDB" id="1673781at2759"/>
<keyword evidence="3 6" id="KW-0902">Two-component regulatory system</keyword>
<comment type="caution">
    <text evidence="8">The sequence shown here is derived from an EMBL/GenBank/DDBJ whole genome shotgun (WGS) entry which is preliminary data.</text>
</comment>
<dbReference type="PANTHER" id="PTHR28242:SF30">
    <property type="entry name" value="HISTIDINE-CONTAINING PHOSPHOTRANSFER PROTEIN 2"/>
    <property type="match status" value="1"/>
</dbReference>
<dbReference type="Gene3D" id="1.20.120.160">
    <property type="entry name" value="HPT domain"/>
    <property type="match status" value="1"/>
</dbReference>
<accession>A0A7J7NGA7</accession>
<keyword evidence="4" id="KW-0539">Nucleus</keyword>
<reference evidence="8 9" key="1">
    <citation type="journal article" date="2020" name="IScience">
        <title>Genome Sequencing of the Endangered Kingdonia uniflora (Circaeasteraceae, Ranunculales) Reveals Potential Mechanisms of Evolutionary Specialization.</title>
        <authorList>
            <person name="Sun Y."/>
            <person name="Deng T."/>
            <person name="Zhang A."/>
            <person name="Moore M.J."/>
            <person name="Landis J.B."/>
            <person name="Lin N."/>
            <person name="Zhang H."/>
            <person name="Zhang X."/>
            <person name="Huang J."/>
            <person name="Zhang X."/>
            <person name="Sun H."/>
            <person name="Wang H."/>
        </authorList>
    </citation>
    <scope>NUCLEOTIDE SEQUENCE [LARGE SCALE GENOMIC DNA]</scope>
    <source>
        <strain evidence="8">TB1705</strain>
        <tissue evidence="8">Leaf</tissue>
    </source>
</reference>
<evidence type="ECO:0000256" key="2">
    <source>
        <dbReference type="ARBA" id="ARBA00022864"/>
    </source>
</evidence>
<dbReference type="InterPro" id="IPR045871">
    <property type="entry name" value="AHP1-5/YPD1"/>
</dbReference>
<gene>
    <name evidence="8" type="ORF">GIB67_012937</name>
</gene>
<dbReference type="PROSITE" id="PS50894">
    <property type="entry name" value="HPT"/>
    <property type="match status" value="1"/>
</dbReference>
<dbReference type="GO" id="GO:0009927">
    <property type="term" value="F:histidine phosphotransfer kinase activity"/>
    <property type="evidence" value="ECO:0007669"/>
    <property type="project" value="UniProtKB-UniRule"/>
</dbReference>
<evidence type="ECO:0000256" key="4">
    <source>
        <dbReference type="ARBA" id="ARBA00023242"/>
    </source>
</evidence>
<comment type="subcellular location">
    <subcellularLocation>
        <location evidence="6">Cytoplasm</location>
        <location evidence="6">Cytosol</location>
    </subcellularLocation>
    <subcellularLocation>
        <location evidence="6">Nucleus</location>
    </subcellularLocation>
</comment>
<evidence type="ECO:0000256" key="6">
    <source>
        <dbReference type="RuleBase" id="RU369004"/>
    </source>
</evidence>
<dbReference type="Proteomes" id="UP000541444">
    <property type="component" value="Unassembled WGS sequence"/>
</dbReference>
<keyword evidence="1" id="KW-0963">Cytoplasm</keyword>
<dbReference type="GO" id="GO:0005829">
    <property type="term" value="C:cytosol"/>
    <property type="evidence" value="ECO:0007669"/>
    <property type="project" value="UniProtKB-SubCell"/>
</dbReference>
<protein>
    <recommendedName>
        <fullName evidence="6">Histidine-containing phosphotransfer protein</fullName>
    </recommendedName>
</protein>
<dbReference type="InterPro" id="IPR008207">
    <property type="entry name" value="Sig_transdc_His_kin_Hpt_dom"/>
</dbReference>
<name>A0A7J7NGA7_9MAGN</name>
<dbReference type="AlphaFoldDB" id="A0A7J7NGA7"/>
<dbReference type="EMBL" id="JACGCM010000816">
    <property type="protein sequence ID" value="KAF6166040.1"/>
    <property type="molecule type" value="Genomic_DNA"/>
</dbReference>
<dbReference type="GO" id="GO:0043424">
    <property type="term" value="F:protein histidine kinase binding"/>
    <property type="evidence" value="ECO:0007669"/>
    <property type="project" value="UniProtKB-UniRule"/>
</dbReference>
<dbReference type="GO" id="GO:0000160">
    <property type="term" value="P:phosphorelay signal transduction system"/>
    <property type="evidence" value="ECO:0007669"/>
    <property type="project" value="UniProtKB-UniRule"/>
</dbReference>
<organism evidence="8 9">
    <name type="scientific">Kingdonia uniflora</name>
    <dbReference type="NCBI Taxonomy" id="39325"/>
    <lineage>
        <taxon>Eukaryota</taxon>
        <taxon>Viridiplantae</taxon>
        <taxon>Streptophyta</taxon>
        <taxon>Embryophyta</taxon>
        <taxon>Tracheophyta</taxon>
        <taxon>Spermatophyta</taxon>
        <taxon>Magnoliopsida</taxon>
        <taxon>Ranunculales</taxon>
        <taxon>Circaeasteraceae</taxon>
        <taxon>Kingdonia</taxon>
    </lineage>
</organism>
<sequence>MALNQQLNAHVRFMYDQGLLEELQFDQLQQLKDANNPDFIVDVITLFCEDTDRILGELDKYKGAPVLDCYKVGAYVHQLKGSSSSVGAQRVTLACVNFRQAFEENDMDRCRQAVNMISEEYSKIRKEFEKMVQGSAHGMLAKHTAEK</sequence>
<evidence type="ECO:0000256" key="5">
    <source>
        <dbReference type="PROSITE-ProRule" id="PRU00110"/>
    </source>
</evidence>
<evidence type="ECO:0000259" key="7">
    <source>
        <dbReference type="PROSITE" id="PS50894"/>
    </source>
</evidence>
<dbReference type="GO" id="GO:0005634">
    <property type="term" value="C:nucleus"/>
    <property type="evidence" value="ECO:0007669"/>
    <property type="project" value="UniProtKB-SubCell"/>
</dbReference>
<dbReference type="PANTHER" id="PTHR28242">
    <property type="entry name" value="PHOSPHORELAY INTERMEDIATE PROTEIN YPD1"/>
    <property type="match status" value="1"/>
</dbReference>